<name>A0A453MBU9_AEGTS</name>
<evidence type="ECO:0000313" key="2">
    <source>
        <dbReference type="EnsemblPlants" id="AET5Gv21132300.13"/>
    </source>
</evidence>
<dbReference type="Proteomes" id="UP000015105">
    <property type="component" value="Chromosome 5D"/>
</dbReference>
<reference evidence="2" key="3">
    <citation type="journal article" date="2017" name="Nature">
        <title>Genome sequence of the progenitor of the wheat D genome Aegilops tauschii.</title>
        <authorList>
            <person name="Luo M.C."/>
            <person name="Gu Y.Q."/>
            <person name="Puiu D."/>
            <person name="Wang H."/>
            <person name="Twardziok S.O."/>
            <person name="Deal K.R."/>
            <person name="Huo N."/>
            <person name="Zhu T."/>
            <person name="Wang L."/>
            <person name="Wang Y."/>
            <person name="McGuire P.E."/>
            <person name="Liu S."/>
            <person name="Long H."/>
            <person name="Ramasamy R.K."/>
            <person name="Rodriguez J.C."/>
            <person name="Van S.L."/>
            <person name="Yuan L."/>
            <person name="Wang Z."/>
            <person name="Xia Z."/>
            <person name="Xiao L."/>
            <person name="Anderson O.D."/>
            <person name="Ouyang S."/>
            <person name="Liang Y."/>
            <person name="Zimin A.V."/>
            <person name="Pertea G."/>
            <person name="Qi P."/>
            <person name="Bennetzen J.L."/>
            <person name="Dai X."/>
            <person name="Dawson M.W."/>
            <person name="Muller H.G."/>
            <person name="Kugler K."/>
            <person name="Rivarola-Duarte L."/>
            <person name="Spannagl M."/>
            <person name="Mayer K.F.X."/>
            <person name="Lu F.H."/>
            <person name="Bevan M.W."/>
            <person name="Leroy P."/>
            <person name="Li P."/>
            <person name="You F.M."/>
            <person name="Sun Q."/>
            <person name="Liu Z."/>
            <person name="Lyons E."/>
            <person name="Wicker T."/>
            <person name="Salzberg S.L."/>
            <person name="Devos K.M."/>
            <person name="Dvorak J."/>
        </authorList>
    </citation>
    <scope>NUCLEOTIDE SEQUENCE [LARGE SCALE GENOMIC DNA]</scope>
    <source>
        <strain evidence="2">cv. AL8/78</strain>
    </source>
</reference>
<dbReference type="AlphaFoldDB" id="A0A453MBU9"/>
<dbReference type="EnsemblPlants" id="AET5Gv21132300.13">
    <property type="protein sequence ID" value="AET5Gv21132300.13"/>
    <property type="gene ID" value="AET5Gv21132300"/>
</dbReference>
<keyword evidence="3" id="KW-1185">Reference proteome</keyword>
<evidence type="ECO:0000256" key="1">
    <source>
        <dbReference type="SAM" id="MobiDB-lite"/>
    </source>
</evidence>
<sequence>KTTASKPSRSPTHVQRPRLIFPVHRPLSRMKVKPGTEPATGVPVGGAPGTPTAWSSTGVPFGGAPGAPTAWSSGLFDCFDDCGLCMHAHTIFLHDTCLELLIAMKHTRI</sequence>
<reference evidence="2" key="4">
    <citation type="submission" date="2019-03" db="UniProtKB">
        <authorList>
            <consortium name="EnsemblPlants"/>
        </authorList>
    </citation>
    <scope>IDENTIFICATION</scope>
</reference>
<feature type="region of interest" description="Disordered" evidence="1">
    <location>
        <begin position="30"/>
        <end position="59"/>
    </location>
</feature>
<dbReference type="Gramene" id="AET5Gv21132300.13">
    <property type="protein sequence ID" value="AET5Gv21132300.13"/>
    <property type="gene ID" value="AET5Gv21132300"/>
</dbReference>
<proteinExistence type="predicted"/>
<reference evidence="3" key="2">
    <citation type="journal article" date="2017" name="Nat. Plants">
        <title>The Aegilops tauschii genome reveals multiple impacts of transposons.</title>
        <authorList>
            <person name="Zhao G."/>
            <person name="Zou C."/>
            <person name="Li K."/>
            <person name="Wang K."/>
            <person name="Li T."/>
            <person name="Gao L."/>
            <person name="Zhang X."/>
            <person name="Wang H."/>
            <person name="Yang Z."/>
            <person name="Liu X."/>
            <person name="Jiang W."/>
            <person name="Mao L."/>
            <person name="Kong X."/>
            <person name="Jiao Y."/>
            <person name="Jia J."/>
        </authorList>
    </citation>
    <scope>NUCLEOTIDE SEQUENCE [LARGE SCALE GENOMIC DNA]</scope>
    <source>
        <strain evidence="3">cv. AL8/78</strain>
    </source>
</reference>
<reference evidence="3" key="1">
    <citation type="journal article" date="2014" name="Science">
        <title>Ancient hybridizations among the ancestral genomes of bread wheat.</title>
        <authorList>
            <consortium name="International Wheat Genome Sequencing Consortium,"/>
            <person name="Marcussen T."/>
            <person name="Sandve S.R."/>
            <person name="Heier L."/>
            <person name="Spannagl M."/>
            <person name="Pfeifer M."/>
            <person name="Jakobsen K.S."/>
            <person name="Wulff B.B."/>
            <person name="Steuernagel B."/>
            <person name="Mayer K.F."/>
            <person name="Olsen O.A."/>
        </authorList>
    </citation>
    <scope>NUCLEOTIDE SEQUENCE [LARGE SCALE GENOMIC DNA]</scope>
    <source>
        <strain evidence="3">cv. AL8/78</strain>
    </source>
</reference>
<reference evidence="2" key="5">
    <citation type="journal article" date="2021" name="G3 (Bethesda)">
        <title>Aegilops tauschii genome assembly Aet v5.0 features greater sequence contiguity and improved annotation.</title>
        <authorList>
            <person name="Wang L."/>
            <person name="Zhu T."/>
            <person name="Rodriguez J.C."/>
            <person name="Deal K.R."/>
            <person name="Dubcovsky J."/>
            <person name="McGuire P.E."/>
            <person name="Lux T."/>
            <person name="Spannagl M."/>
            <person name="Mayer K.F.X."/>
            <person name="Baldrich P."/>
            <person name="Meyers B.C."/>
            <person name="Huo N."/>
            <person name="Gu Y.Q."/>
            <person name="Zhou H."/>
            <person name="Devos K.M."/>
            <person name="Bennetzen J.L."/>
            <person name="Unver T."/>
            <person name="Budak H."/>
            <person name="Gulick P.J."/>
            <person name="Galiba G."/>
            <person name="Kalapos B."/>
            <person name="Nelson D.R."/>
            <person name="Li P."/>
            <person name="You F.M."/>
            <person name="Luo M.C."/>
            <person name="Dvorak J."/>
        </authorList>
    </citation>
    <scope>NUCLEOTIDE SEQUENCE [LARGE SCALE GENOMIC DNA]</scope>
    <source>
        <strain evidence="2">cv. AL8/78</strain>
    </source>
</reference>
<accession>A0A453MBU9</accession>
<organism evidence="2 3">
    <name type="scientific">Aegilops tauschii subsp. strangulata</name>
    <name type="common">Goatgrass</name>
    <dbReference type="NCBI Taxonomy" id="200361"/>
    <lineage>
        <taxon>Eukaryota</taxon>
        <taxon>Viridiplantae</taxon>
        <taxon>Streptophyta</taxon>
        <taxon>Embryophyta</taxon>
        <taxon>Tracheophyta</taxon>
        <taxon>Spermatophyta</taxon>
        <taxon>Magnoliopsida</taxon>
        <taxon>Liliopsida</taxon>
        <taxon>Poales</taxon>
        <taxon>Poaceae</taxon>
        <taxon>BOP clade</taxon>
        <taxon>Pooideae</taxon>
        <taxon>Triticodae</taxon>
        <taxon>Triticeae</taxon>
        <taxon>Triticinae</taxon>
        <taxon>Aegilops</taxon>
    </lineage>
</organism>
<evidence type="ECO:0000313" key="3">
    <source>
        <dbReference type="Proteomes" id="UP000015105"/>
    </source>
</evidence>
<protein>
    <submittedName>
        <fullName evidence="2">Uncharacterized protein</fullName>
    </submittedName>
</protein>